<sequence>MIECLSLPMLLFYFIPSQLHGLWEELCLEKLYRISKECDSYNPIRRMESEDMGKMLIVKTRNLKDSLSLEKFFVCYDKPRMENLQSHSFIVRRMRKIFKSRFNMNPISHQEFIKRIEKELNIWRNVGKNDETVANVFARLLTFLLNRVEDEFMI</sequence>
<gene>
    <name evidence="2" type="ORF">TUBRATIS_20400</name>
</gene>
<proteinExistence type="predicted"/>
<dbReference type="Proteomes" id="UP000282876">
    <property type="component" value="Unassembled WGS sequence"/>
</dbReference>
<evidence type="ECO:0000313" key="2">
    <source>
        <dbReference type="EMBL" id="RVD91513.1"/>
    </source>
</evidence>
<dbReference type="VEuPathDB" id="MicrosporidiaDB:TUBRATIS_20400"/>
<reference evidence="2 3" key="1">
    <citation type="submission" date="2018-10" db="EMBL/GenBank/DDBJ databases">
        <title>Draft genome sequence of the microsporidian Tubulinosema ratisbonensis.</title>
        <authorList>
            <person name="Polonais V."/>
            <person name="Peyretaillade E."/>
            <person name="Niehus S."/>
            <person name="Wawrzyniak I."/>
            <person name="Franchet A."/>
            <person name="Gaspin C."/>
            <person name="Reichstadt M."/>
            <person name="Belser C."/>
            <person name="Labadie K."/>
            <person name="Delbac F."/>
            <person name="Ferrandon D."/>
        </authorList>
    </citation>
    <scope>NUCLEOTIDE SEQUENCE [LARGE SCALE GENOMIC DNA]</scope>
    <source>
        <strain evidence="2 3">Franzen</strain>
    </source>
</reference>
<feature type="signal peptide" evidence="1">
    <location>
        <begin position="1"/>
        <end position="21"/>
    </location>
</feature>
<feature type="chain" id="PRO_5019421796" evidence="1">
    <location>
        <begin position="22"/>
        <end position="154"/>
    </location>
</feature>
<comment type="caution">
    <text evidence="2">The sequence shown here is derived from an EMBL/GenBank/DDBJ whole genome shotgun (WGS) entry which is preliminary data.</text>
</comment>
<dbReference type="AlphaFoldDB" id="A0A437AJY8"/>
<keyword evidence="1" id="KW-0732">Signal</keyword>
<protein>
    <submittedName>
        <fullName evidence="2">Uncharacterized protein</fullName>
    </submittedName>
</protein>
<name>A0A437AJY8_9MICR</name>
<evidence type="ECO:0000313" key="3">
    <source>
        <dbReference type="Proteomes" id="UP000282876"/>
    </source>
</evidence>
<dbReference type="EMBL" id="RCSS01000500">
    <property type="protein sequence ID" value="RVD91513.1"/>
    <property type="molecule type" value="Genomic_DNA"/>
</dbReference>
<organism evidence="2 3">
    <name type="scientific">Tubulinosema ratisbonensis</name>
    <dbReference type="NCBI Taxonomy" id="291195"/>
    <lineage>
        <taxon>Eukaryota</taxon>
        <taxon>Fungi</taxon>
        <taxon>Fungi incertae sedis</taxon>
        <taxon>Microsporidia</taxon>
        <taxon>Tubulinosematoidea</taxon>
        <taxon>Tubulinosematidae</taxon>
        <taxon>Tubulinosema</taxon>
    </lineage>
</organism>
<keyword evidence="3" id="KW-1185">Reference proteome</keyword>
<evidence type="ECO:0000256" key="1">
    <source>
        <dbReference type="SAM" id="SignalP"/>
    </source>
</evidence>
<accession>A0A437AJY8</accession>